<dbReference type="PANTHER" id="PTHR47968">
    <property type="entry name" value="CENTROMERE PROTEIN E"/>
    <property type="match status" value="1"/>
</dbReference>
<dbReference type="Pfam" id="PF00225">
    <property type="entry name" value="Kinesin"/>
    <property type="match status" value="1"/>
</dbReference>
<feature type="region of interest" description="Disordered" evidence="5">
    <location>
        <begin position="386"/>
        <end position="431"/>
    </location>
</feature>
<evidence type="ECO:0000313" key="7">
    <source>
        <dbReference type="EMBL" id="KAF3490105.1"/>
    </source>
</evidence>
<dbReference type="Gene3D" id="3.40.850.10">
    <property type="entry name" value="Kinesin motor domain"/>
    <property type="match status" value="1"/>
</dbReference>
<comment type="caution">
    <text evidence="7">The sequence shown here is derived from an EMBL/GenBank/DDBJ whole genome shotgun (WGS) entry which is preliminary data.</text>
</comment>
<dbReference type="PANTHER" id="PTHR47968:SF49">
    <property type="entry name" value="KINESIN MOTOR DOMAIN-CONTAINING PROTEIN"/>
    <property type="match status" value="1"/>
</dbReference>
<gene>
    <name evidence="7" type="ORF">F2Q69_00056615</name>
</gene>
<feature type="binding site" evidence="4">
    <location>
        <begin position="105"/>
        <end position="112"/>
    </location>
    <ligand>
        <name>ATP</name>
        <dbReference type="ChEBI" id="CHEBI:30616"/>
    </ligand>
</feature>
<feature type="domain" description="Kinesin motor" evidence="6">
    <location>
        <begin position="17"/>
        <end position="183"/>
    </location>
</feature>
<keyword evidence="3 4" id="KW-0505">Motor protein</keyword>
<dbReference type="InterPro" id="IPR036961">
    <property type="entry name" value="Kinesin_motor_dom_sf"/>
</dbReference>
<dbReference type="InterPro" id="IPR001752">
    <property type="entry name" value="Kinesin_motor_dom"/>
</dbReference>
<dbReference type="EMBL" id="QGKX02002183">
    <property type="protein sequence ID" value="KAF3490105.1"/>
    <property type="molecule type" value="Genomic_DNA"/>
</dbReference>
<keyword evidence="4" id="KW-0547">Nucleotide-binding</keyword>
<evidence type="ECO:0000256" key="2">
    <source>
        <dbReference type="ARBA" id="ARBA00022701"/>
    </source>
</evidence>
<dbReference type="InterPro" id="IPR021881">
    <property type="entry name" value="NACK_C"/>
</dbReference>
<dbReference type="GO" id="GO:0005524">
    <property type="term" value="F:ATP binding"/>
    <property type="evidence" value="ECO:0007669"/>
    <property type="project" value="UniProtKB-UniRule"/>
</dbReference>
<evidence type="ECO:0000256" key="3">
    <source>
        <dbReference type="ARBA" id="ARBA00023175"/>
    </source>
</evidence>
<dbReference type="GO" id="GO:0007018">
    <property type="term" value="P:microtubule-based movement"/>
    <property type="evidence" value="ECO:0007669"/>
    <property type="project" value="InterPro"/>
</dbReference>
<dbReference type="AlphaFoldDB" id="A0A8S9N114"/>
<dbReference type="SMART" id="SM00129">
    <property type="entry name" value="KISc"/>
    <property type="match status" value="1"/>
</dbReference>
<evidence type="ECO:0000256" key="1">
    <source>
        <dbReference type="ARBA" id="ARBA00007310"/>
    </source>
</evidence>
<dbReference type="PROSITE" id="PS50067">
    <property type="entry name" value="KINESIN_MOTOR_2"/>
    <property type="match status" value="1"/>
</dbReference>
<accession>A0A8S9N114</accession>
<dbReference type="InterPro" id="IPR027417">
    <property type="entry name" value="P-loop_NTPase"/>
</dbReference>
<dbReference type="GO" id="GO:0005874">
    <property type="term" value="C:microtubule"/>
    <property type="evidence" value="ECO:0007669"/>
    <property type="project" value="UniProtKB-KW"/>
</dbReference>
<feature type="region of interest" description="Disordered" evidence="5">
    <location>
        <begin position="300"/>
        <end position="365"/>
    </location>
</feature>
<protein>
    <recommendedName>
        <fullName evidence="6">Kinesin motor domain-containing protein</fullName>
    </recommendedName>
</protein>
<dbReference type="GO" id="GO:0003777">
    <property type="term" value="F:microtubule motor activity"/>
    <property type="evidence" value="ECO:0007669"/>
    <property type="project" value="InterPro"/>
</dbReference>
<feature type="region of interest" description="Disordered" evidence="5">
    <location>
        <begin position="266"/>
        <end position="288"/>
    </location>
</feature>
<evidence type="ECO:0000313" key="8">
    <source>
        <dbReference type="Proteomes" id="UP000712600"/>
    </source>
</evidence>
<dbReference type="SUPFAM" id="SSF52540">
    <property type="entry name" value="P-loop containing nucleoside triphosphate hydrolases"/>
    <property type="match status" value="1"/>
</dbReference>
<keyword evidence="4" id="KW-0067">ATP-binding</keyword>
<feature type="compositionally biased region" description="Basic and acidic residues" evidence="5">
    <location>
        <begin position="266"/>
        <end position="279"/>
    </location>
</feature>
<dbReference type="GO" id="GO:0008017">
    <property type="term" value="F:microtubule binding"/>
    <property type="evidence" value="ECO:0007669"/>
    <property type="project" value="InterPro"/>
</dbReference>
<evidence type="ECO:0000256" key="4">
    <source>
        <dbReference type="PROSITE-ProRule" id="PRU00283"/>
    </source>
</evidence>
<comment type="similarity">
    <text evidence="1">Belongs to the TRAFAC class myosin-kinesin ATPase superfamily. Kinesin family. KIN-7 subfamily.</text>
</comment>
<name>A0A8S9N114_BRACR</name>
<keyword evidence="2" id="KW-0493">Microtubule</keyword>
<organism evidence="7 8">
    <name type="scientific">Brassica cretica</name>
    <name type="common">Mustard</name>
    <dbReference type="NCBI Taxonomy" id="69181"/>
    <lineage>
        <taxon>Eukaryota</taxon>
        <taxon>Viridiplantae</taxon>
        <taxon>Streptophyta</taxon>
        <taxon>Embryophyta</taxon>
        <taxon>Tracheophyta</taxon>
        <taxon>Spermatophyta</taxon>
        <taxon>Magnoliopsida</taxon>
        <taxon>eudicotyledons</taxon>
        <taxon>Gunneridae</taxon>
        <taxon>Pentapetalae</taxon>
        <taxon>rosids</taxon>
        <taxon>malvids</taxon>
        <taxon>Brassicales</taxon>
        <taxon>Brassicaceae</taxon>
        <taxon>Brassiceae</taxon>
        <taxon>Brassica</taxon>
    </lineage>
</organism>
<sequence>MAAGEDRMQGSSGREEKIFVSVRLRPLNVKERVKNEEADWECINDETVIYRSHLSLSERSMYPTAYTFDRVFGPECCTKEVYDQGAKEVALSVVSGVHASVFAYGQTSSGKTYTMSGITDYALADIYDYIAKHKEREFVLKFSAMEIYNESVRDLLSTDIISPLRLLDDPEKGTVVEKLTEETLRGWNHFKELLSICIETESPGIIMSPEPNMLQDRSMAVNALPVCVPDSKNLRPPPEIVEEEEEEEEECVKEVSAVFIEPKEKSETIKSSNLRRDPTLPDSVTLSPEKPYSLHLEKQGLGGVRHTRSRSCGTSFVSGSSSSLYEHERDANTPPNWYQKERAESNLKPSNIKRPPLPTHSSRMSMPANWFEKDFNRNQRTAAALDGVNKRKSSMNSSQVSSSSTPVSRLQTSGRASNSQEEGEESGPQRDKRIIHLSMEEIEQKFLALRSTKSFKDAAVDPIQDYLTTPLNWPLEFKRLEMEIIELWHACNVSMAHRSYFFLFFRGDEKDCLYMEVELRRLKYIRETFTNDSKAIENGRTLTSMSSLRALNRERYKLSQLMQKKLTKEERENLFLRWGIGLNTKHRRLQLGHRVWSESKDIDHVRESASVVGKLMGFVDMDLASREMFGLNFSLKPRPKKSSLWKRSVLSLSIL</sequence>
<feature type="compositionally biased region" description="Low complexity" evidence="5">
    <location>
        <begin position="394"/>
        <end position="413"/>
    </location>
</feature>
<dbReference type="Pfam" id="PF11995">
    <property type="entry name" value="DUF3490"/>
    <property type="match status" value="1"/>
</dbReference>
<feature type="compositionally biased region" description="Low complexity" evidence="5">
    <location>
        <begin position="310"/>
        <end position="323"/>
    </location>
</feature>
<dbReference type="InterPro" id="IPR027640">
    <property type="entry name" value="Kinesin-like_fam"/>
</dbReference>
<evidence type="ECO:0000259" key="6">
    <source>
        <dbReference type="PROSITE" id="PS50067"/>
    </source>
</evidence>
<evidence type="ECO:0000256" key="5">
    <source>
        <dbReference type="SAM" id="MobiDB-lite"/>
    </source>
</evidence>
<dbReference type="Proteomes" id="UP000712600">
    <property type="component" value="Unassembled WGS sequence"/>
</dbReference>
<proteinExistence type="inferred from homology"/>
<reference evidence="7" key="1">
    <citation type="submission" date="2019-12" db="EMBL/GenBank/DDBJ databases">
        <title>Genome sequencing and annotation of Brassica cretica.</title>
        <authorList>
            <person name="Studholme D.J."/>
            <person name="Sarris P."/>
        </authorList>
    </citation>
    <scope>NUCLEOTIDE SEQUENCE</scope>
    <source>
        <strain evidence="7">PFS-109/04</strain>
        <tissue evidence="7">Leaf</tissue>
    </source>
</reference>